<sequence length="812" mass="86063">MVALFSPDSKYRCSGVLLSKRWVLTAAHCDITTSWTALIAGRQASSGAPRGISAVYLADSPGFTVEVRDSALLKLSQDAPPIAKFISINADPRLPPVQAFVRIVGYGREIEGEEVSDNKLRQVDIPVTTFSFCKSVFNTITEDKVCAGYANGACDSCQGDSGGPVLLYDSNRRPIVVATVSSGIGCARPAIPGVYMRTSAIIDWATSVGAEFSIAGDADIILDDTPPLSPLPKPSPRPSSTVFPTPSNLPLPTVCPVVLPPHPPLPQSAPRIVGGSLSSSLTASYIASISSSSEYRCSGVLISRRWILTTAGCRVEKSWVVRLGGLTALSGEERSIDRILVPTQTNLTFPTGFSEDIAIVRLTKDAPNTAIFAKLNGNANIPESNAFARAVGYGRTDPVGVGRGGEDLRQVDVPIAQRNNCYKAYEWMTTDRVCAGYREGGCDACFGDGGGPLLQFDKNNDPVVVGLSSGGLGCALPDFPGVYMQVAPFLSWMQSVGADFTVTRSAVQVSNLTPPSPKPGSDDVTATPSAPPIPTGIRPSLEPPSPGNTTGSECPTILPQLAPKNKDRILGGAQSSEKAARYMAALWDTGGMYRCSGIRLSRRWVLTAGVTCGVTKEWTVTLGQTTTASGRKFSIVEVFNASNGTDFKEITLIRLTDIVFPAPSFARVNIDMAVPAANSYARVLGYGAMEVANFAPDGLQLRQVDLPVSSMDECREAWQADFLFANLVCAGYTTRDCGICWRDEGGPLIQFDEQNRLVVVGAAFANVECGTAGVPSLFAKTASVVEWMRDIGVDFIASGSVKSVFGPGEISS</sequence>
<protein>
    <recommendedName>
        <fullName evidence="8">Peptidase S1 domain-containing protein</fullName>
    </recommendedName>
</protein>
<comment type="subcellular location">
    <subcellularLocation>
        <location evidence="1">Secreted</location>
    </subcellularLocation>
</comment>
<keyword evidence="10" id="KW-1185">Reference proteome</keyword>
<dbReference type="GO" id="GO:0031638">
    <property type="term" value="P:zymogen activation"/>
    <property type="evidence" value="ECO:0007669"/>
    <property type="project" value="TreeGrafter"/>
</dbReference>
<feature type="domain" description="Peptidase S1" evidence="8">
    <location>
        <begin position="569"/>
        <end position="793"/>
    </location>
</feature>
<keyword evidence="2" id="KW-0964">Secreted</keyword>
<dbReference type="SUPFAM" id="SSF50494">
    <property type="entry name" value="Trypsin-like serine proteases"/>
    <property type="match status" value="3"/>
</dbReference>
<evidence type="ECO:0000313" key="10">
    <source>
        <dbReference type="Proteomes" id="UP000012073"/>
    </source>
</evidence>
<feature type="domain" description="Peptidase S1" evidence="8">
    <location>
        <begin position="272"/>
        <end position="498"/>
    </location>
</feature>
<dbReference type="InterPro" id="IPR050127">
    <property type="entry name" value="Serine_Proteases_S1"/>
</dbReference>
<evidence type="ECO:0000256" key="1">
    <source>
        <dbReference type="ARBA" id="ARBA00004613"/>
    </source>
</evidence>
<dbReference type="PROSITE" id="PS00134">
    <property type="entry name" value="TRYPSIN_HIS"/>
    <property type="match status" value="1"/>
</dbReference>
<keyword evidence="6" id="KW-0720">Serine protease</keyword>
<dbReference type="FunFam" id="2.40.10.10:FF:000002">
    <property type="entry name" value="Transmembrane protease serine"/>
    <property type="match status" value="1"/>
</dbReference>
<dbReference type="Pfam" id="PF00089">
    <property type="entry name" value="Trypsin"/>
    <property type="match status" value="3"/>
</dbReference>
<dbReference type="EMBL" id="HG001630">
    <property type="protein sequence ID" value="CDF33030.1"/>
    <property type="molecule type" value="Genomic_DNA"/>
</dbReference>
<dbReference type="InterPro" id="IPR033116">
    <property type="entry name" value="TRYPSIN_SER"/>
</dbReference>
<dbReference type="InterPro" id="IPR001254">
    <property type="entry name" value="Trypsin_dom"/>
</dbReference>
<keyword evidence="3 6" id="KW-0645">Protease</keyword>
<dbReference type="RefSeq" id="XP_005712833.1">
    <property type="nucleotide sequence ID" value="XM_005712776.1"/>
</dbReference>
<evidence type="ECO:0000256" key="6">
    <source>
        <dbReference type="RuleBase" id="RU363034"/>
    </source>
</evidence>
<evidence type="ECO:0000256" key="3">
    <source>
        <dbReference type="ARBA" id="ARBA00022670"/>
    </source>
</evidence>
<dbReference type="PROSITE" id="PS00135">
    <property type="entry name" value="TRYPSIN_SER"/>
    <property type="match status" value="1"/>
</dbReference>
<dbReference type="CDD" id="cd00190">
    <property type="entry name" value="Tryp_SPc"/>
    <property type="match status" value="2"/>
</dbReference>
<dbReference type="InterPro" id="IPR043504">
    <property type="entry name" value="Peptidase_S1_PA_chymotrypsin"/>
</dbReference>
<dbReference type="PRINTS" id="PR00722">
    <property type="entry name" value="CHYMOTRYPSIN"/>
</dbReference>
<dbReference type="OMA" id="PSYRSWI"/>
<dbReference type="AlphaFoldDB" id="R7Q6F4"/>
<dbReference type="STRING" id="2769.R7Q6F4"/>
<evidence type="ECO:0000259" key="8">
    <source>
        <dbReference type="PROSITE" id="PS50240"/>
    </source>
</evidence>
<dbReference type="InterPro" id="IPR009003">
    <property type="entry name" value="Peptidase_S1_PA"/>
</dbReference>
<dbReference type="PANTHER" id="PTHR24264">
    <property type="entry name" value="TRYPSIN-RELATED"/>
    <property type="match status" value="1"/>
</dbReference>
<dbReference type="Gene3D" id="2.40.10.10">
    <property type="entry name" value="Trypsin-like serine proteases"/>
    <property type="match status" value="3"/>
</dbReference>
<gene>
    <name evidence="9" type="ORF">CHC_T00001860001</name>
</gene>
<name>R7Q6F4_CHOCR</name>
<evidence type="ECO:0000256" key="2">
    <source>
        <dbReference type="ARBA" id="ARBA00022525"/>
    </source>
</evidence>
<organism evidence="9 10">
    <name type="scientific">Chondrus crispus</name>
    <name type="common">Carrageen Irish moss</name>
    <name type="synonym">Polymorpha crispa</name>
    <dbReference type="NCBI Taxonomy" id="2769"/>
    <lineage>
        <taxon>Eukaryota</taxon>
        <taxon>Rhodophyta</taxon>
        <taxon>Florideophyceae</taxon>
        <taxon>Rhodymeniophycidae</taxon>
        <taxon>Gigartinales</taxon>
        <taxon>Gigartinaceae</taxon>
        <taxon>Chondrus</taxon>
    </lineage>
</organism>
<feature type="domain" description="Peptidase S1" evidence="8">
    <location>
        <begin position="1"/>
        <end position="210"/>
    </location>
</feature>
<dbReference type="InterPro" id="IPR001314">
    <property type="entry name" value="Peptidase_S1A"/>
</dbReference>
<dbReference type="InterPro" id="IPR018114">
    <property type="entry name" value="TRYPSIN_HIS"/>
</dbReference>
<keyword evidence="4 6" id="KW-0378">Hydrolase</keyword>
<dbReference type="GO" id="GO:0005791">
    <property type="term" value="C:rough endoplasmic reticulum"/>
    <property type="evidence" value="ECO:0007669"/>
    <property type="project" value="TreeGrafter"/>
</dbReference>
<dbReference type="KEGG" id="ccp:CHC_T00001860001"/>
<keyword evidence="5" id="KW-1015">Disulfide bond</keyword>
<dbReference type="SMART" id="SM00020">
    <property type="entry name" value="Tryp_SPc"/>
    <property type="match status" value="3"/>
</dbReference>
<dbReference type="PANTHER" id="PTHR24264:SF65">
    <property type="entry name" value="SRCR DOMAIN-CONTAINING PROTEIN"/>
    <property type="match status" value="1"/>
</dbReference>
<dbReference type="Gramene" id="CDF33030">
    <property type="protein sequence ID" value="CDF33030"/>
    <property type="gene ID" value="CHC_T00001860001"/>
</dbReference>
<evidence type="ECO:0000256" key="5">
    <source>
        <dbReference type="ARBA" id="ARBA00023157"/>
    </source>
</evidence>
<dbReference type="GeneID" id="17320550"/>
<dbReference type="PROSITE" id="PS50240">
    <property type="entry name" value="TRYPSIN_DOM"/>
    <property type="match status" value="3"/>
</dbReference>
<dbReference type="Proteomes" id="UP000012073">
    <property type="component" value="Unassembled WGS sequence"/>
</dbReference>
<feature type="region of interest" description="Disordered" evidence="7">
    <location>
        <begin position="510"/>
        <end position="559"/>
    </location>
</feature>
<evidence type="ECO:0000256" key="7">
    <source>
        <dbReference type="SAM" id="MobiDB-lite"/>
    </source>
</evidence>
<evidence type="ECO:0000256" key="4">
    <source>
        <dbReference type="ARBA" id="ARBA00022801"/>
    </source>
</evidence>
<proteinExistence type="predicted"/>
<dbReference type="GO" id="GO:0005615">
    <property type="term" value="C:extracellular space"/>
    <property type="evidence" value="ECO:0007669"/>
    <property type="project" value="TreeGrafter"/>
</dbReference>
<evidence type="ECO:0000313" key="9">
    <source>
        <dbReference type="EMBL" id="CDF33030.1"/>
    </source>
</evidence>
<dbReference type="OrthoDB" id="6056at2759"/>
<accession>R7Q6F4</accession>
<dbReference type="PhylomeDB" id="R7Q6F4"/>
<reference evidence="10" key="1">
    <citation type="journal article" date="2013" name="Proc. Natl. Acad. Sci. U.S.A.">
        <title>Genome structure and metabolic features in the red seaweed Chondrus crispus shed light on evolution of the Archaeplastida.</title>
        <authorList>
            <person name="Collen J."/>
            <person name="Porcel B."/>
            <person name="Carre W."/>
            <person name="Ball S.G."/>
            <person name="Chaparro C."/>
            <person name="Tonon T."/>
            <person name="Barbeyron T."/>
            <person name="Michel G."/>
            <person name="Noel B."/>
            <person name="Valentin K."/>
            <person name="Elias M."/>
            <person name="Artiguenave F."/>
            <person name="Arun A."/>
            <person name="Aury J.M."/>
            <person name="Barbosa-Neto J.F."/>
            <person name="Bothwell J.H."/>
            <person name="Bouget F.Y."/>
            <person name="Brillet L."/>
            <person name="Cabello-Hurtado F."/>
            <person name="Capella-Gutierrez S."/>
            <person name="Charrier B."/>
            <person name="Cladiere L."/>
            <person name="Cock J.M."/>
            <person name="Coelho S.M."/>
            <person name="Colleoni C."/>
            <person name="Czjzek M."/>
            <person name="Da Silva C."/>
            <person name="Delage L."/>
            <person name="Denoeud F."/>
            <person name="Deschamps P."/>
            <person name="Dittami S.M."/>
            <person name="Gabaldon T."/>
            <person name="Gachon C.M."/>
            <person name="Groisillier A."/>
            <person name="Herve C."/>
            <person name="Jabbari K."/>
            <person name="Katinka M."/>
            <person name="Kloareg B."/>
            <person name="Kowalczyk N."/>
            <person name="Labadie K."/>
            <person name="Leblanc C."/>
            <person name="Lopez P.J."/>
            <person name="McLachlan D.H."/>
            <person name="Meslet-Cladiere L."/>
            <person name="Moustafa A."/>
            <person name="Nehr Z."/>
            <person name="Nyvall Collen P."/>
            <person name="Panaud O."/>
            <person name="Partensky F."/>
            <person name="Poulain J."/>
            <person name="Rensing S.A."/>
            <person name="Rousvoal S."/>
            <person name="Samson G."/>
            <person name="Symeonidi A."/>
            <person name="Weissenbach J."/>
            <person name="Zambounis A."/>
            <person name="Wincker P."/>
            <person name="Boyen C."/>
        </authorList>
    </citation>
    <scope>NUCLEOTIDE SEQUENCE [LARGE SCALE GENOMIC DNA]</scope>
    <source>
        <strain evidence="10">cv. Stackhouse</strain>
    </source>
</reference>
<dbReference type="GO" id="GO:0004252">
    <property type="term" value="F:serine-type endopeptidase activity"/>
    <property type="evidence" value="ECO:0007669"/>
    <property type="project" value="InterPro"/>
</dbReference>